<evidence type="ECO:0000313" key="2">
    <source>
        <dbReference type="Proteomes" id="UP000604661"/>
    </source>
</evidence>
<sequence length="46" mass="5339">MPFNSFHLKAQNPVRKVLADTKKYAMGQPRANHLIFMENRLRAIAN</sequence>
<dbReference type="EMBL" id="JACJTE010000004">
    <property type="protein sequence ID" value="MBD2560129.1"/>
    <property type="molecule type" value="Genomic_DNA"/>
</dbReference>
<keyword evidence="2" id="KW-1185">Reference proteome</keyword>
<organism evidence="1 2">
    <name type="scientific">Nostoc linckia FACHB-391</name>
    <dbReference type="NCBI Taxonomy" id="2692906"/>
    <lineage>
        <taxon>Bacteria</taxon>
        <taxon>Bacillati</taxon>
        <taxon>Cyanobacteriota</taxon>
        <taxon>Cyanophyceae</taxon>
        <taxon>Nostocales</taxon>
        <taxon>Nostocaceae</taxon>
        <taxon>Nostoc</taxon>
    </lineage>
</organism>
<name>A0ABR8ERB7_NOSLI</name>
<evidence type="ECO:0000313" key="1">
    <source>
        <dbReference type="EMBL" id="MBD2560129.1"/>
    </source>
</evidence>
<proteinExistence type="predicted"/>
<accession>A0ABR8ERB7</accession>
<gene>
    <name evidence="1" type="ORF">H6G95_05730</name>
</gene>
<protein>
    <submittedName>
        <fullName evidence="1">Uncharacterized protein</fullName>
    </submittedName>
</protein>
<dbReference type="Proteomes" id="UP000604661">
    <property type="component" value="Unassembled WGS sequence"/>
</dbReference>
<comment type="caution">
    <text evidence="1">The sequence shown here is derived from an EMBL/GenBank/DDBJ whole genome shotgun (WGS) entry which is preliminary data.</text>
</comment>
<reference evidence="1 2" key="1">
    <citation type="journal article" date="2020" name="ISME J.">
        <title>Comparative genomics reveals insights into cyanobacterial evolution and habitat adaptation.</title>
        <authorList>
            <person name="Chen M.Y."/>
            <person name="Teng W.K."/>
            <person name="Zhao L."/>
            <person name="Hu C.X."/>
            <person name="Zhou Y.K."/>
            <person name="Han B.P."/>
            <person name="Song L.R."/>
            <person name="Shu W.S."/>
        </authorList>
    </citation>
    <scope>NUCLEOTIDE SEQUENCE [LARGE SCALE GENOMIC DNA]</scope>
    <source>
        <strain evidence="1 2">FACHB-391</strain>
    </source>
</reference>